<dbReference type="InterPro" id="IPR003594">
    <property type="entry name" value="HATPase_dom"/>
</dbReference>
<name>A0ABV9KK31_9RHOB</name>
<evidence type="ECO:0000256" key="2">
    <source>
        <dbReference type="ARBA" id="ARBA00012438"/>
    </source>
</evidence>
<comment type="caution">
    <text evidence="8">The sequence shown here is derived from an EMBL/GenBank/DDBJ whole genome shotgun (WGS) entry which is preliminary data.</text>
</comment>
<keyword evidence="5" id="KW-0812">Transmembrane</keyword>
<dbReference type="PANTHER" id="PTHR43065:SF49">
    <property type="entry name" value="HISTIDINE KINASE"/>
    <property type="match status" value="1"/>
</dbReference>
<dbReference type="CDD" id="cd00082">
    <property type="entry name" value="HisKA"/>
    <property type="match status" value="1"/>
</dbReference>
<keyword evidence="5" id="KW-0472">Membrane</keyword>
<dbReference type="InterPro" id="IPR005467">
    <property type="entry name" value="His_kinase_dom"/>
</dbReference>
<organism evidence="8 9">
    <name type="scientific">Seohaeicola nanhaiensis</name>
    <dbReference type="NCBI Taxonomy" id="1387282"/>
    <lineage>
        <taxon>Bacteria</taxon>
        <taxon>Pseudomonadati</taxon>
        <taxon>Pseudomonadota</taxon>
        <taxon>Alphaproteobacteria</taxon>
        <taxon>Rhodobacterales</taxon>
        <taxon>Roseobacteraceae</taxon>
        <taxon>Seohaeicola</taxon>
    </lineage>
</organism>
<dbReference type="InterPro" id="IPR001789">
    <property type="entry name" value="Sig_transdc_resp-reg_receiver"/>
</dbReference>
<keyword evidence="3 4" id="KW-0597">Phosphoprotein</keyword>
<feature type="transmembrane region" description="Helical" evidence="5">
    <location>
        <begin position="124"/>
        <end position="143"/>
    </location>
</feature>
<dbReference type="SMART" id="SM00387">
    <property type="entry name" value="HATPase_c"/>
    <property type="match status" value="1"/>
</dbReference>
<evidence type="ECO:0000313" key="8">
    <source>
        <dbReference type="EMBL" id="MFC4670169.1"/>
    </source>
</evidence>
<feature type="transmembrane region" description="Helical" evidence="5">
    <location>
        <begin position="184"/>
        <end position="205"/>
    </location>
</feature>
<evidence type="ECO:0000259" key="6">
    <source>
        <dbReference type="PROSITE" id="PS50109"/>
    </source>
</evidence>
<evidence type="ECO:0000313" key="9">
    <source>
        <dbReference type="Proteomes" id="UP001595973"/>
    </source>
</evidence>
<dbReference type="InterPro" id="IPR036890">
    <property type="entry name" value="HATPase_C_sf"/>
</dbReference>
<evidence type="ECO:0000256" key="4">
    <source>
        <dbReference type="PROSITE-ProRule" id="PRU00169"/>
    </source>
</evidence>
<feature type="transmembrane region" description="Helical" evidence="5">
    <location>
        <begin position="155"/>
        <end position="172"/>
    </location>
</feature>
<dbReference type="RefSeq" id="WP_380718887.1">
    <property type="nucleotide sequence ID" value="NZ_JBHSGI010000024.1"/>
</dbReference>
<dbReference type="InterPro" id="IPR011006">
    <property type="entry name" value="CheY-like_superfamily"/>
</dbReference>
<dbReference type="PANTHER" id="PTHR43065">
    <property type="entry name" value="SENSOR HISTIDINE KINASE"/>
    <property type="match status" value="1"/>
</dbReference>
<feature type="domain" description="Histidine kinase" evidence="6">
    <location>
        <begin position="323"/>
        <end position="548"/>
    </location>
</feature>
<dbReference type="Pfam" id="PF02518">
    <property type="entry name" value="HATPase_c"/>
    <property type="match status" value="1"/>
</dbReference>
<feature type="transmembrane region" description="Helical" evidence="5">
    <location>
        <begin position="29"/>
        <end position="52"/>
    </location>
</feature>
<dbReference type="SUPFAM" id="SSF52172">
    <property type="entry name" value="CheY-like"/>
    <property type="match status" value="1"/>
</dbReference>
<dbReference type="PROSITE" id="PS50109">
    <property type="entry name" value="HIS_KIN"/>
    <property type="match status" value="1"/>
</dbReference>
<dbReference type="Gene3D" id="1.10.287.130">
    <property type="match status" value="1"/>
</dbReference>
<keyword evidence="9" id="KW-1185">Reference proteome</keyword>
<dbReference type="PROSITE" id="PS50110">
    <property type="entry name" value="RESPONSE_REGULATORY"/>
    <property type="match status" value="1"/>
</dbReference>
<reference evidence="9" key="1">
    <citation type="journal article" date="2019" name="Int. J. Syst. Evol. Microbiol.">
        <title>The Global Catalogue of Microorganisms (GCM) 10K type strain sequencing project: providing services to taxonomists for standard genome sequencing and annotation.</title>
        <authorList>
            <consortium name="The Broad Institute Genomics Platform"/>
            <consortium name="The Broad Institute Genome Sequencing Center for Infectious Disease"/>
            <person name="Wu L."/>
            <person name="Ma J."/>
        </authorList>
    </citation>
    <scope>NUCLEOTIDE SEQUENCE [LARGE SCALE GENOMIC DNA]</scope>
    <source>
        <strain evidence="9">CGMCC 4.7283</strain>
    </source>
</reference>
<dbReference type="Proteomes" id="UP001595973">
    <property type="component" value="Unassembled WGS sequence"/>
</dbReference>
<comment type="catalytic activity">
    <reaction evidence="1">
        <text>ATP + protein L-histidine = ADP + protein N-phospho-L-histidine.</text>
        <dbReference type="EC" id="2.7.13.3"/>
    </reaction>
</comment>
<protein>
    <recommendedName>
        <fullName evidence="2">histidine kinase</fullName>
        <ecNumber evidence="2">2.7.13.3</ecNumber>
    </recommendedName>
</protein>
<dbReference type="SUPFAM" id="SSF55874">
    <property type="entry name" value="ATPase domain of HSP90 chaperone/DNA topoisomerase II/histidine kinase"/>
    <property type="match status" value="1"/>
</dbReference>
<feature type="transmembrane region" description="Helical" evidence="5">
    <location>
        <begin position="92"/>
        <end position="112"/>
    </location>
</feature>
<keyword evidence="5" id="KW-1133">Transmembrane helix</keyword>
<dbReference type="InterPro" id="IPR036097">
    <property type="entry name" value="HisK_dim/P_sf"/>
</dbReference>
<dbReference type="SUPFAM" id="SSF47384">
    <property type="entry name" value="Homodimeric domain of signal transducing histidine kinase"/>
    <property type="match status" value="1"/>
</dbReference>
<dbReference type="Gene3D" id="3.40.50.2300">
    <property type="match status" value="1"/>
</dbReference>
<evidence type="ECO:0000256" key="3">
    <source>
        <dbReference type="ARBA" id="ARBA00022553"/>
    </source>
</evidence>
<dbReference type="EC" id="2.7.13.3" evidence="2"/>
<accession>A0ABV9KK31</accession>
<feature type="domain" description="Response regulatory" evidence="7">
    <location>
        <begin position="569"/>
        <end position="685"/>
    </location>
</feature>
<dbReference type="Pfam" id="PF00072">
    <property type="entry name" value="Response_reg"/>
    <property type="match status" value="1"/>
</dbReference>
<dbReference type="SMART" id="SM00448">
    <property type="entry name" value="REC"/>
    <property type="match status" value="1"/>
</dbReference>
<dbReference type="InterPro" id="IPR004358">
    <property type="entry name" value="Sig_transdc_His_kin-like_C"/>
</dbReference>
<dbReference type="InterPro" id="IPR003661">
    <property type="entry name" value="HisK_dim/P_dom"/>
</dbReference>
<feature type="transmembrane region" description="Helical" evidence="5">
    <location>
        <begin position="225"/>
        <end position="243"/>
    </location>
</feature>
<dbReference type="Gene3D" id="3.30.565.10">
    <property type="entry name" value="Histidine kinase-like ATPase, C-terminal domain"/>
    <property type="match status" value="1"/>
</dbReference>
<evidence type="ECO:0000256" key="5">
    <source>
        <dbReference type="SAM" id="Phobius"/>
    </source>
</evidence>
<evidence type="ECO:0000256" key="1">
    <source>
        <dbReference type="ARBA" id="ARBA00000085"/>
    </source>
</evidence>
<gene>
    <name evidence="8" type="ORF">ACFO5X_16515</name>
</gene>
<sequence>MSRAQMTGSGMALPSKEDLAENLAAPLAIVVRVLAILVIAGALVILALGWMLGIEPVVRLRDDYPAMVPETAMTLVLGGIGLMLIQSPQHELLARGPGVLMLVVAAHGFISVGNAQPFDPHDGMSVATALSAVLAAASLILWDRERNGALRAVRITLESFGLVLVMVPLIGYAMNAEALFANPIYTKMALTTVLGFGCLFTGLLLSDPGHGWVQIVLAPDPGSQLLRKMLPFLVLVPAVFGLAMARSFDLSSDNVFRLSLLTFFAMVSTAMSAVFFTRYTNLSEKRAARAGGVLRESEQARHAAEIALSRSQRVEALGKLVGGVAHDFNNSLMVIMGNLELIEADKDETARRAYVAEAISASRQAAHLTRQLLAYGRKSRLEALPNVLDDLTSLTITMFRRICPADIVIHTDLDAARAVVLVDGANFQQALLNVLINARDAMPNGGEVFVSTRTSYLAAPALSGYCDDGTMGPGTFVKLAVRDTGVGMDPATLARAEEPFFTTKPAGEGSGLGLSAVSGFCRQSGGGLRMASEPGVGTTVTMAFPRSSELATGVSAQPPAIAEPVPMARILIVDDEPSVTRVMARQLQLDGHLVRVAQSADQALTILEVEPLPELIITDLIMPGTIQGHQLVEIILEKYPGAKVLLMSGYESERRRKELARVPPLAFLQKPIDRATLRIAVARALGIK</sequence>
<feature type="transmembrane region" description="Helical" evidence="5">
    <location>
        <begin position="64"/>
        <end position="85"/>
    </location>
</feature>
<proteinExistence type="predicted"/>
<dbReference type="SMART" id="SM00388">
    <property type="entry name" value="HisKA"/>
    <property type="match status" value="1"/>
</dbReference>
<dbReference type="PRINTS" id="PR00344">
    <property type="entry name" value="BCTRLSENSOR"/>
</dbReference>
<feature type="modified residue" description="4-aspartylphosphate" evidence="4">
    <location>
        <position position="619"/>
    </location>
</feature>
<dbReference type="EMBL" id="JBHSGI010000024">
    <property type="protein sequence ID" value="MFC4670169.1"/>
    <property type="molecule type" value="Genomic_DNA"/>
</dbReference>
<evidence type="ECO:0000259" key="7">
    <source>
        <dbReference type="PROSITE" id="PS50110"/>
    </source>
</evidence>
<dbReference type="Pfam" id="PF00512">
    <property type="entry name" value="HisKA"/>
    <property type="match status" value="1"/>
</dbReference>
<feature type="transmembrane region" description="Helical" evidence="5">
    <location>
        <begin position="255"/>
        <end position="276"/>
    </location>
</feature>